<gene>
    <name evidence="10" type="primary">cysE_1</name>
    <name evidence="10" type="ORF">SIN8267_02003</name>
</gene>
<evidence type="ECO:0000256" key="8">
    <source>
        <dbReference type="ARBA" id="ARBA00049486"/>
    </source>
</evidence>
<dbReference type="InterPro" id="IPR005881">
    <property type="entry name" value="Ser_O-AcTrfase"/>
</dbReference>
<dbReference type="InterPro" id="IPR001451">
    <property type="entry name" value="Hexapep"/>
</dbReference>
<dbReference type="EMBL" id="CAKLPX010000002">
    <property type="protein sequence ID" value="CAH0991888.1"/>
    <property type="molecule type" value="Genomic_DNA"/>
</dbReference>
<dbReference type="Pfam" id="PF00132">
    <property type="entry name" value="Hexapep"/>
    <property type="match status" value="1"/>
</dbReference>
<sequence>MSQNNDFLRGLLPTAVDSTRETNVSSQPDTIWQHIVEETTVEAQREPILASFLHATILNHTSLASSLSFHLASKLGSPAAPAILLREVIEQAIAEDDSILSAARDDIKAFRQRDSACHACATPLLYYKGFHALQAHRIAHWLWHQGRVPMALFFQNRISIAFGIDIHPAAKVGSGIMFDHGTGIVVGETASIGNNVSIMHSVTLGGTGKEAGDRHPKVADGVLISAGAKILGNIHIGEGAQVAAGSVVLKDVAAHTIVAGVPAKEIGKPCCAEPALSMDHSIKP</sequence>
<dbReference type="SMART" id="SM00971">
    <property type="entry name" value="SATase_N"/>
    <property type="match status" value="1"/>
</dbReference>
<dbReference type="Gene3D" id="1.10.3130.10">
    <property type="entry name" value="serine acetyltransferase, domain 1"/>
    <property type="match status" value="1"/>
</dbReference>
<dbReference type="Gene3D" id="2.160.10.10">
    <property type="entry name" value="Hexapeptide repeat proteins"/>
    <property type="match status" value="1"/>
</dbReference>
<protein>
    <recommendedName>
        <fullName evidence="4">Serine acetyltransferase</fullName>
        <ecNumber evidence="3">2.3.1.30</ecNumber>
    </recommendedName>
</protein>
<keyword evidence="11" id="KW-1185">Reference proteome</keyword>
<evidence type="ECO:0000256" key="7">
    <source>
        <dbReference type="ARBA" id="ARBA00023315"/>
    </source>
</evidence>
<dbReference type="InterPro" id="IPR053376">
    <property type="entry name" value="Serine_acetyltransferase"/>
</dbReference>
<evidence type="ECO:0000256" key="1">
    <source>
        <dbReference type="ARBA" id="ARBA00004876"/>
    </source>
</evidence>
<dbReference type="SUPFAM" id="SSF51161">
    <property type="entry name" value="Trimeric LpxA-like enzymes"/>
    <property type="match status" value="1"/>
</dbReference>
<comment type="pathway">
    <text evidence="1">Amino-acid biosynthesis; L-cysteine biosynthesis; L-cysteine from L-serine: step 1/2.</text>
</comment>
<dbReference type="InterPro" id="IPR042122">
    <property type="entry name" value="Ser_AcTrfase_N_sf"/>
</dbReference>
<evidence type="ECO:0000256" key="2">
    <source>
        <dbReference type="ARBA" id="ARBA00007274"/>
    </source>
</evidence>
<accession>A0ABM9AFA1</accession>
<comment type="caution">
    <text evidence="10">The sequence shown here is derived from an EMBL/GenBank/DDBJ whole genome shotgun (WGS) entry which is preliminary data.</text>
</comment>
<dbReference type="EC" id="2.3.1.30" evidence="3"/>
<dbReference type="NCBIfam" id="TIGR01172">
    <property type="entry name" value="cysE"/>
    <property type="match status" value="1"/>
</dbReference>
<comment type="catalytic activity">
    <reaction evidence="8">
        <text>L-serine + acetyl-CoA = O-acetyl-L-serine + CoA</text>
        <dbReference type="Rhea" id="RHEA:24560"/>
        <dbReference type="ChEBI" id="CHEBI:33384"/>
        <dbReference type="ChEBI" id="CHEBI:57287"/>
        <dbReference type="ChEBI" id="CHEBI:57288"/>
        <dbReference type="ChEBI" id="CHEBI:58340"/>
        <dbReference type="EC" id="2.3.1.30"/>
    </reaction>
</comment>
<dbReference type="GO" id="GO:0009001">
    <property type="term" value="F:serine O-acetyltransferase activity"/>
    <property type="evidence" value="ECO:0007669"/>
    <property type="project" value="UniProtKB-EC"/>
</dbReference>
<dbReference type="InterPro" id="IPR045304">
    <property type="entry name" value="LbH_SAT"/>
</dbReference>
<dbReference type="CDD" id="cd03354">
    <property type="entry name" value="LbH_SAT"/>
    <property type="match status" value="1"/>
</dbReference>
<evidence type="ECO:0000256" key="5">
    <source>
        <dbReference type="ARBA" id="ARBA00022605"/>
    </source>
</evidence>
<evidence type="ECO:0000256" key="4">
    <source>
        <dbReference type="ARBA" id="ARBA00018522"/>
    </source>
</evidence>
<name>A0ABM9AFA1_9GAMM</name>
<evidence type="ECO:0000256" key="3">
    <source>
        <dbReference type="ARBA" id="ARBA00013266"/>
    </source>
</evidence>
<dbReference type="InterPro" id="IPR010493">
    <property type="entry name" value="Ser_AcTrfase_N"/>
</dbReference>
<keyword evidence="6 10" id="KW-0808">Transferase</keyword>
<keyword evidence="5" id="KW-0028">Amino-acid biosynthesis</keyword>
<evidence type="ECO:0000313" key="11">
    <source>
        <dbReference type="Proteomes" id="UP000838100"/>
    </source>
</evidence>
<evidence type="ECO:0000313" key="10">
    <source>
        <dbReference type="EMBL" id="CAH0991888.1"/>
    </source>
</evidence>
<evidence type="ECO:0000256" key="6">
    <source>
        <dbReference type="ARBA" id="ARBA00022679"/>
    </source>
</evidence>
<keyword evidence="7 10" id="KW-0012">Acyltransferase</keyword>
<comment type="similarity">
    <text evidence="2">Belongs to the transferase hexapeptide repeat family.</text>
</comment>
<dbReference type="Pfam" id="PF06426">
    <property type="entry name" value="SATase_N"/>
    <property type="match status" value="1"/>
</dbReference>
<evidence type="ECO:0000259" key="9">
    <source>
        <dbReference type="SMART" id="SM00971"/>
    </source>
</evidence>
<dbReference type="NCBIfam" id="NF041874">
    <property type="entry name" value="EPS_EpsC"/>
    <property type="match status" value="1"/>
</dbReference>
<dbReference type="Proteomes" id="UP000838100">
    <property type="component" value="Unassembled WGS sequence"/>
</dbReference>
<dbReference type="PANTHER" id="PTHR42811">
    <property type="entry name" value="SERINE ACETYLTRANSFERASE"/>
    <property type="match status" value="1"/>
</dbReference>
<dbReference type="InterPro" id="IPR011004">
    <property type="entry name" value="Trimer_LpxA-like_sf"/>
</dbReference>
<feature type="domain" description="Serine acetyltransferase N-terminal" evidence="9">
    <location>
        <begin position="31"/>
        <end position="135"/>
    </location>
</feature>
<organism evidence="10 11">
    <name type="scientific">Sinobacterium norvegicum</name>
    <dbReference type="NCBI Taxonomy" id="1641715"/>
    <lineage>
        <taxon>Bacteria</taxon>
        <taxon>Pseudomonadati</taxon>
        <taxon>Pseudomonadota</taxon>
        <taxon>Gammaproteobacteria</taxon>
        <taxon>Cellvibrionales</taxon>
        <taxon>Spongiibacteraceae</taxon>
        <taxon>Sinobacterium</taxon>
    </lineage>
</organism>
<reference evidence="10" key="1">
    <citation type="submission" date="2021-12" db="EMBL/GenBank/DDBJ databases">
        <authorList>
            <person name="Rodrigo-Torres L."/>
            <person name="Arahal R. D."/>
            <person name="Lucena T."/>
        </authorList>
    </citation>
    <scope>NUCLEOTIDE SEQUENCE</scope>
    <source>
        <strain evidence="10">CECT 8267</strain>
    </source>
</reference>
<proteinExistence type="inferred from homology"/>